<accession>A0ABN1AU62</accession>
<dbReference type="PANTHER" id="PTHR35400:SF3">
    <property type="entry name" value="SLL1072 PROTEIN"/>
    <property type="match status" value="1"/>
</dbReference>
<gene>
    <name evidence="2" type="ORF">GCM10009544_52090</name>
</gene>
<evidence type="ECO:0000313" key="2">
    <source>
        <dbReference type="EMBL" id="GAA0483898.1"/>
    </source>
</evidence>
<keyword evidence="3" id="KW-1185">Reference proteome</keyword>
<protein>
    <submittedName>
        <fullName evidence="2">Uma2 family endonuclease</fullName>
    </submittedName>
</protein>
<feature type="domain" description="Putative restriction endonuclease" evidence="1">
    <location>
        <begin position="28"/>
        <end position="194"/>
    </location>
</feature>
<dbReference type="Pfam" id="PF05685">
    <property type="entry name" value="Uma2"/>
    <property type="match status" value="1"/>
</dbReference>
<dbReference type="GO" id="GO:0004519">
    <property type="term" value="F:endonuclease activity"/>
    <property type="evidence" value="ECO:0007669"/>
    <property type="project" value="UniProtKB-KW"/>
</dbReference>
<organism evidence="2 3">
    <name type="scientific">Streptomyces stramineus</name>
    <dbReference type="NCBI Taxonomy" id="173861"/>
    <lineage>
        <taxon>Bacteria</taxon>
        <taxon>Bacillati</taxon>
        <taxon>Actinomycetota</taxon>
        <taxon>Actinomycetes</taxon>
        <taxon>Kitasatosporales</taxon>
        <taxon>Streptomycetaceae</taxon>
        <taxon>Streptomyces</taxon>
    </lineage>
</organism>
<evidence type="ECO:0000313" key="3">
    <source>
        <dbReference type="Proteomes" id="UP001499895"/>
    </source>
</evidence>
<dbReference type="CDD" id="cd06260">
    <property type="entry name" value="DUF820-like"/>
    <property type="match status" value="1"/>
</dbReference>
<name>A0ABN1AU62_9ACTN</name>
<keyword evidence="2" id="KW-0378">Hydrolase</keyword>
<dbReference type="Gene3D" id="3.90.1570.10">
    <property type="entry name" value="tt1808, chain A"/>
    <property type="match status" value="1"/>
</dbReference>
<dbReference type="SUPFAM" id="SSF52980">
    <property type="entry name" value="Restriction endonuclease-like"/>
    <property type="match status" value="1"/>
</dbReference>
<evidence type="ECO:0000259" key="1">
    <source>
        <dbReference type="Pfam" id="PF05685"/>
    </source>
</evidence>
<dbReference type="InterPro" id="IPR012296">
    <property type="entry name" value="Nuclease_put_TT1808"/>
</dbReference>
<dbReference type="EMBL" id="BAAAHB010000080">
    <property type="protein sequence ID" value="GAA0483898.1"/>
    <property type="molecule type" value="Genomic_DNA"/>
</dbReference>
<comment type="caution">
    <text evidence="2">The sequence shown here is derived from an EMBL/GenBank/DDBJ whole genome shotgun (WGS) entry which is preliminary data.</text>
</comment>
<dbReference type="InterPro" id="IPR008538">
    <property type="entry name" value="Uma2"/>
</dbReference>
<dbReference type="InterPro" id="IPR011335">
    <property type="entry name" value="Restrct_endonuc-II-like"/>
</dbReference>
<reference evidence="2 3" key="1">
    <citation type="journal article" date="2019" name="Int. J. Syst. Evol. Microbiol.">
        <title>The Global Catalogue of Microorganisms (GCM) 10K type strain sequencing project: providing services to taxonomists for standard genome sequencing and annotation.</title>
        <authorList>
            <consortium name="The Broad Institute Genomics Platform"/>
            <consortium name="The Broad Institute Genome Sequencing Center for Infectious Disease"/>
            <person name="Wu L."/>
            <person name="Ma J."/>
        </authorList>
    </citation>
    <scope>NUCLEOTIDE SEQUENCE [LARGE SCALE GENOMIC DNA]</scope>
    <source>
        <strain evidence="2 3">JCM 10649</strain>
    </source>
</reference>
<keyword evidence="2" id="KW-0540">Nuclease</keyword>
<dbReference type="PANTHER" id="PTHR35400">
    <property type="entry name" value="SLR1083 PROTEIN"/>
    <property type="match status" value="1"/>
</dbReference>
<dbReference type="Proteomes" id="UP001499895">
    <property type="component" value="Unassembled WGS sequence"/>
</dbReference>
<keyword evidence="2" id="KW-0255">Endonuclease</keyword>
<sequence>MTTSRSAPPAGAQPTFLHATGKAQMSAADFEELARTAPEGVKLEFTKGKLEVKPVPDGDHDDIAMWLVEQCLRLRPDLWLYRERRLRVEDGGKGRSIPDGTLAPRKHFRGRQDEWPDPTDVLMTVEITPRDPDTDRRDRGEKRDGYAEARIPVYLRVDRRACTFTVYSEPQDGKYRNRRTHAYGDTVKLPHPVAITLETEELKDYLP</sequence>
<dbReference type="RefSeq" id="WP_425581639.1">
    <property type="nucleotide sequence ID" value="NZ_BAAAHB010000080.1"/>
</dbReference>
<proteinExistence type="predicted"/>